<sequence>SIDPSNIKAEFRIVKLIEYLKRNKPRIPNYELRKRLGLRNSSNIGEKMNDLLVSNRQKDNGMSWAQILSSPIVQFLF</sequence>
<dbReference type="AlphaFoldDB" id="A0A8B3S4E4"/>
<reference evidence="2" key="1">
    <citation type="submission" date="2019-01" db="EMBL/GenBank/DDBJ databases">
        <title>Anaerobic oxidation of ethane by archaea from a marine hydrocarbon seep.</title>
        <authorList>
            <person name="Musat F."/>
        </authorList>
    </citation>
    <scope>NUCLEOTIDE SEQUENCE [LARGE SCALE GENOMIC DNA]</scope>
</reference>
<gene>
    <name evidence="1" type="ORF">AEth_00779</name>
</gene>
<protein>
    <submittedName>
        <fullName evidence="1">Uncharacterized protein</fullName>
    </submittedName>
</protein>
<feature type="non-terminal residue" evidence="1">
    <location>
        <position position="1"/>
    </location>
</feature>
<name>A0A8B3S4E4_9EURY</name>
<comment type="caution">
    <text evidence="1">The sequence shown here is derived from an EMBL/GenBank/DDBJ whole genome shotgun (WGS) entry which is preliminary data.</text>
</comment>
<evidence type="ECO:0000313" key="1">
    <source>
        <dbReference type="EMBL" id="RZB31096.1"/>
    </source>
</evidence>
<dbReference type="EMBL" id="RPGO01000021">
    <property type="protein sequence ID" value="RZB31096.1"/>
    <property type="molecule type" value="Genomic_DNA"/>
</dbReference>
<proteinExistence type="predicted"/>
<accession>A0A8B3S4E4</accession>
<evidence type="ECO:0000313" key="2">
    <source>
        <dbReference type="Proteomes" id="UP000291831"/>
    </source>
</evidence>
<dbReference type="Proteomes" id="UP000291831">
    <property type="component" value="Unassembled WGS sequence"/>
</dbReference>
<organism evidence="1 2">
    <name type="scientific">Candidatus Argoarchaeum ethanivorans</name>
    <dbReference type="NCBI Taxonomy" id="2608793"/>
    <lineage>
        <taxon>Archaea</taxon>
        <taxon>Methanobacteriati</taxon>
        <taxon>Methanobacteriota</taxon>
        <taxon>Stenosarchaea group</taxon>
        <taxon>Methanomicrobia</taxon>
        <taxon>Methanosarcinales</taxon>
        <taxon>Methanosarcinales incertae sedis</taxon>
        <taxon>GOM Arc I cluster</taxon>
        <taxon>Candidatus Argoarchaeum</taxon>
    </lineage>
</organism>